<accession>A0ABP5CFB9</accession>
<sequence length="270" mass="28868">MTALLEDPAGKPLGFALPAGEVVTDMAEAPWFWLSATAPEAGLVERLRAAHRRTGLWPVLLGDDPLCVAADLHPDLSGHLSGPTDGVVTATDLDAWIVAEWAEIIAENEANDYWEPEERVSALAPAGASWPGLALAGAQIAEPLAVADAIVAHVLENEWLGEPRLALVPSRAGSEALLRLGWRPSEVSDIAPFAAMVQGWEDRFGARVVALKPSTLYMSVAAPPATAEHALHVAAEHLVFCPDAVFQCSESFLDHAESLVGQAHWGFWWD</sequence>
<dbReference type="InterPro" id="IPR025349">
    <property type="entry name" value="DUF4253"/>
</dbReference>
<evidence type="ECO:0000313" key="3">
    <source>
        <dbReference type="Proteomes" id="UP001499854"/>
    </source>
</evidence>
<evidence type="ECO:0000313" key="2">
    <source>
        <dbReference type="EMBL" id="GAA1961776.1"/>
    </source>
</evidence>
<dbReference type="Pfam" id="PF14062">
    <property type="entry name" value="DUF4253"/>
    <property type="match status" value="1"/>
</dbReference>
<dbReference type="Proteomes" id="UP001499854">
    <property type="component" value="Unassembled WGS sequence"/>
</dbReference>
<organism evidence="2 3">
    <name type="scientific">Catenulispora subtropica</name>
    <dbReference type="NCBI Taxonomy" id="450798"/>
    <lineage>
        <taxon>Bacteria</taxon>
        <taxon>Bacillati</taxon>
        <taxon>Actinomycetota</taxon>
        <taxon>Actinomycetes</taxon>
        <taxon>Catenulisporales</taxon>
        <taxon>Catenulisporaceae</taxon>
        <taxon>Catenulispora</taxon>
    </lineage>
</organism>
<keyword evidence="3" id="KW-1185">Reference proteome</keyword>
<feature type="domain" description="DUF4253" evidence="1">
    <location>
        <begin position="164"/>
        <end position="270"/>
    </location>
</feature>
<protein>
    <submittedName>
        <fullName evidence="2">DUF4253 domain-containing protein</fullName>
    </submittedName>
</protein>
<dbReference type="EMBL" id="BAAAQM010000007">
    <property type="protein sequence ID" value="GAA1961776.1"/>
    <property type="molecule type" value="Genomic_DNA"/>
</dbReference>
<dbReference type="RefSeq" id="WP_344656487.1">
    <property type="nucleotide sequence ID" value="NZ_BAAAQM010000007.1"/>
</dbReference>
<proteinExistence type="predicted"/>
<name>A0ABP5CFB9_9ACTN</name>
<evidence type="ECO:0000259" key="1">
    <source>
        <dbReference type="Pfam" id="PF14062"/>
    </source>
</evidence>
<reference evidence="3" key="1">
    <citation type="journal article" date="2019" name="Int. J. Syst. Evol. Microbiol.">
        <title>The Global Catalogue of Microorganisms (GCM) 10K type strain sequencing project: providing services to taxonomists for standard genome sequencing and annotation.</title>
        <authorList>
            <consortium name="The Broad Institute Genomics Platform"/>
            <consortium name="The Broad Institute Genome Sequencing Center for Infectious Disease"/>
            <person name="Wu L."/>
            <person name="Ma J."/>
        </authorList>
    </citation>
    <scope>NUCLEOTIDE SEQUENCE [LARGE SCALE GENOMIC DNA]</scope>
    <source>
        <strain evidence="3">JCM 16013</strain>
    </source>
</reference>
<gene>
    <name evidence="2" type="ORF">GCM10009838_18050</name>
</gene>
<comment type="caution">
    <text evidence="2">The sequence shown here is derived from an EMBL/GenBank/DDBJ whole genome shotgun (WGS) entry which is preliminary data.</text>
</comment>